<organism evidence="2 3">
    <name type="scientific">Apodospora peruviana</name>
    <dbReference type="NCBI Taxonomy" id="516989"/>
    <lineage>
        <taxon>Eukaryota</taxon>
        <taxon>Fungi</taxon>
        <taxon>Dikarya</taxon>
        <taxon>Ascomycota</taxon>
        <taxon>Pezizomycotina</taxon>
        <taxon>Sordariomycetes</taxon>
        <taxon>Sordariomycetidae</taxon>
        <taxon>Sordariales</taxon>
        <taxon>Lasiosphaeriaceae</taxon>
        <taxon>Apodospora</taxon>
    </lineage>
</organism>
<dbReference type="Proteomes" id="UP001283341">
    <property type="component" value="Unassembled WGS sequence"/>
</dbReference>
<dbReference type="AlphaFoldDB" id="A0AAE0LZ22"/>
<proteinExistence type="predicted"/>
<reference evidence="2" key="1">
    <citation type="journal article" date="2023" name="Mol. Phylogenet. Evol.">
        <title>Genome-scale phylogeny and comparative genomics of the fungal order Sordariales.</title>
        <authorList>
            <person name="Hensen N."/>
            <person name="Bonometti L."/>
            <person name="Westerberg I."/>
            <person name="Brannstrom I.O."/>
            <person name="Guillou S."/>
            <person name="Cros-Aarteil S."/>
            <person name="Calhoun S."/>
            <person name="Haridas S."/>
            <person name="Kuo A."/>
            <person name="Mondo S."/>
            <person name="Pangilinan J."/>
            <person name="Riley R."/>
            <person name="LaButti K."/>
            <person name="Andreopoulos B."/>
            <person name="Lipzen A."/>
            <person name="Chen C."/>
            <person name="Yan M."/>
            <person name="Daum C."/>
            <person name="Ng V."/>
            <person name="Clum A."/>
            <person name="Steindorff A."/>
            <person name="Ohm R.A."/>
            <person name="Martin F."/>
            <person name="Silar P."/>
            <person name="Natvig D.O."/>
            <person name="Lalanne C."/>
            <person name="Gautier V."/>
            <person name="Ament-Velasquez S.L."/>
            <person name="Kruys A."/>
            <person name="Hutchinson M.I."/>
            <person name="Powell A.J."/>
            <person name="Barry K."/>
            <person name="Miller A.N."/>
            <person name="Grigoriev I.V."/>
            <person name="Debuchy R."/>
            <person name="Gladieux P."/>
            <person name="Hiltunen Thoren M."/>
            <person name="Johannesson H."/>
        </authorList>
    </citation>
    <scope>NUCLEOTIDE SEQUENCE</scope>
    <source>
        <strain evidence="2">CBS 118394</strain>
    </source>
</reference>
<feature type="region of interest" description="Disordered" evidence="1">
    <location>
        <begin position="1"/>
        <end position="30"/>
    </location>
</feature>
<evidence type="ECO:0000256" key="1">
    <source>
        <dbReference type="SAM" id="MobiDB-lite"/>
    </source>
</evidence>
<gene>
    <name evidence="2" type="ORF">B0H66DRAFT_644119</name>
</gene>
<accession>A0AAE0LZ22</accession>
<keyword evidence="3" id="KW-1185">Reference proteome</keyword>
<evidence type="ECO:0000313" key="3">
    <source>
        <dbReference type="Proteomes" id="UP001283341"/>
    </source>
</evidence>
<feature type="compositionally biased region" description="Polar residues" evidence="1">
    <location>
        <begin position="12"/>
        <end position="30"/>
    </location>
</feature>
<dbReference type="EMBL" id="JAUEDM010000008">
    <property type="protein sequence ID" value="KAK3312992.1"/>
    <property type="molecule type" value="Genomic_DNA"/>
</dbReference>
<protein>
    <submittedName>
        <fullName evidence="2">Uncharacterized protein</fullName>
    </submittedName>
</protein>
<name>A0AAE0LZ22_9PEZI</name>
<evidence type="ECO:0000313" key="2">
    <source>
        <dbReference type="EMBL" id="KAK3312992.1"/>
    </source>
</evidence>
<sequence length="129" mass="13585">MAPASCAPFGAKTTTPTWAASPQQASGQANDTLCGTFDALPVADTLLYTFTSATPDGSCQVLGAQLTCGEGNRAFQHDQRSGRTLIPEIPVLRWGQCRLMASHGRNPPDATDSPEAIPLVSYSEVGKYV</sequence>
<comment type="caution">
    <text evidence="2">The sequence shown here is derived from an EMBL/GenBank/DDBJ whole genome shotgun (WGS) entry which is preliminary data.</text>
</comment>
<reference evidence="2" key="2">
    <citation type="submission" date="2023-06" db="EMBL/GenBank/DDBJ databases">
        <authorList>
            <consortium name="Lawrence Berkeley National Laboratory"/>
            <person name="Haridas S."/>
            <person name="Hensen N."/>
            <person name="Bonometti L."/>
            <person name="Westerberg I."/>
            <person name="Brannstrom I.O."/>
            <person name="Guillou S."/>
            <person name="Cros-Aarteil S."/>
            <person name="Calhoun S."/>
            <person name="Kuo A."/>
            <person name="Mondo S."/>
            <person name="Pangilinan J."/>
            <person name="Riley R."/>
            <person name="Labutti K."/>
            <person name="Andreopoulos B."/>
            <person name="Lipzen A."/>
            <person name="Chen C."/>
            <person name="Yanf M."/>
            <person name="Daum C."/>
            <person name="Ng V."/>
            <person name="Clum A."/>
            <person name="Steindorff A."/>
            <person name="Ohm R."/>
            <person name="Martin F."/>
            <person name="Silar P."/>
            <person name="Natvig D."/>
            <person name="Lalanne C."/>
            <person name="Gautier V."/>
            <person name="Ament-Velasquez S.L."/>
            <person name="Kruys A."/>
            <person name="Hutchinson M.I."/>
            <person name="Powell A.J."/>
            <person name="Barry K."/>
            <person name="Miller A.N."/>
            <person name="Grigoriev I.V."/>
            <person name="Debuchy R."/>
            <person name="Gladieux P."/>
            <person name="Thoren M.H."/>
            <person name="Johannesson H."/>
        </authorList>
    </citation>
    <scope>NUCLEOTIDE SEQUENCE</scope>
    <source>
        <strain evidence="2">CBS 118394</strain>
    </source>
</reference>